<dbReference type="InterPro" id="IPR058094">
    <property type="entry name" value="Ig-like_OmpL47-like"/>
</dbReference>
<dbReference type="Pfam" id="PF07532">
    <property type="entry name" value="Big_4"/>
    <property type="match status" value="2"/>
</dbReference>
<feature type="domain" description="Atrophied bacterial Ig" evidence="8">
    <location>
        <begin position="1071"/>
        <end position="1149"/>
    </location>
</feature>
<dbReference type="GO" id="GO:0005975">
    <property type="term" value="P:carbohydrate metabolic process"/>
    <property type="evidence" value="ECO:0007669"/>
    <property type="project" value="InterPro"/>
</dbReference>
<keyword evidence="5" id="KW-0472">Membrane</keyword>
<evidence type="ECO:0000256" key="6">
    <source>
        <dbReference type="SAM" id="SignalP"/>
    </source>
</evidence>
<protein>
    <submittedName>
        <fullName evidence="9">Beta-xylosidase, GH43 family</fullName>
    </submittedName>
</protein>
<dbReference type="InterPro" id="IPR023296">
    <property type="entry name" value="Glyco_hydro_beta-prop_sf"/>
</dbReference>
<dbReference type="Gene3D" id="2.115.10.20">
    <property type="entry name" value="Glycosyl hydrolase domain, family 43"/>
    <property type="match status" value="2"/>
</dbReference>
<dbReference type="Proteomes" id="UP000193244">
    <property type="component" value="Unassembled WGS sequence"/>
</dbReference>
<dbReference type="InterPro" id="IPR046780">
    <property type="entry name" value="aBig_2"/>
</dbReference>
<evidence type="ECO:0000313" key="9">
    <source>
        <dbReference type="EMBL" id="SMG45572.1"/>
    </source>
</evidence>
<keyword evidence="5" id="KW-0812">Transmembrane</keyword>
<evidence type="ECO:0000313" key="10">
    <source>
        <dbReference type="Proteomes" id="UP000193244"/>
    </source>
</evidence>
<dbReference type="CDD" id="cd08983">
    <property type="entry name" value="GH43_Bt3655-like"/>
    <property type="match status" value="1"/>
</dbReference>
<keyword evidence="2 6" id="KW-0732">Signal</keyword>
<reference evidence="10" key="1">
    <citation type="submission" date="2017-04" db="EMBL/GenBank/DDBJ databases">
        <authorList>
            <person name="Varghese N."/>
            <person name="Submissions S."/>
        </authorList>
    </citation>
    <scope>NUCLEOTIDE SEQUENCE [LARGE SCALE GENOMIC DNA]</scope>
    <source>
        <strain evidence="10">VKM Ac-2510</strain>
    </source>
</reference>
<dbReference type="InterPro" id="IPR013320">
    <property type="entry name" value="ConA-like_dom_sf"/>
</dbReference>
<dbReference type="OrthoDB" id="9758923at2"/>
<accession>A0A1X7KWA6</accession>
<dbReference type="InterPro" id="IPR011081">
    <property type="entry name" value="Big_4"/>
</dbReference>
<evidence type="ECO:0000256" key="2">
    <source>
        <dbReference type="ARBA" id="ARBA00022729"/>
    </source>
</evidence>
<name>A0A1X7KWA6_9MICO</name>
<feature type="signal peptide" evidence="6">
    <location>
        <begin position="1"/>
        <end position="21"/>
    </location>
</feature>
<dbReference type="SUPFAM" id="SSF49899">
    <property type="entry name" value="Concanavalin A-like lectins/glucanases"/>
    <property type="match status" value="2"/>
</dbReference>
<dbReference type="PANTHER" id="PTHR43817:SF1">
    <property type="entry name" value="HYDROLASE, FAMILY 43, PUTATIVE (AFU_ORTHOLOGUE AFUA_3G01660)-RELATED"/>
    <property type="match status" value="1"/>
</dbReference>
<gene>
    <name evidence="9" type="ORF">SAMN06296010_3013</name>
</gene>
<dbReference type="Pfam" id="PF13385">
    <property type="entry name" value="Laminin_G_3"/>
    <property type="match status" value="2"/>
</dbReference>
<evidence type="ECO:0000256" key="5">
    <source>
        <dbReference type="SAM" id="Phobius"/>
    </source>
</evidence>
<evidence type="ECO:0000256" key="4">
    <source>
        <dbReference type="ARBA" id="ARBA00023295"/>
    </source>
</evidence>
<feature type="domain" description="Atrophied bacterial Ig" evidence="8">
    <location>
        <begin position="356"/>
        <end position="427"/>
    </location>
</feature>
<feature type="domain" description="Atrophied bacterial Ig" evidence="8">
    <location>
        <begin position="1153"/>
        <end position="1234"/>
    </location>
</feature>
<organism evidence="9 10">
    <name type="scientific">Agreia pratensis</name>
    <dbReference type="NCBI Taxonomy" id="150121"/>
    <lineage>
        <taxon>Bacteria</taxon>
        <taxon>Bacillati</taxon>
        <taxon>Actinomycetota</taxon>
        <taxon>Actinomycetes</taxon>
        <taxon>Micrococcales</taxon>
        <taxon>Microbacteriaceae</taxon>
        <taxon>Agreia</taxon>
    </lineage>
</organism>
<dbReference type="STRING" id="150121.SAMN06296010_3013"/>
<dbReference type="SUPFAM" id="SSF75005">
    <property type="entry name" value="Arabinanase/levansucrase/invertase"/>
    <property type="match status" value="2"/>
</dbReference>
<proteinExistence type="inferred from homology"/>
<dbReference type="Gene3D" id="2.60.120.200">
    <property type="match status" value="2"/>
</dbReference>
<dbReference type="CDD" id="cd18819">
    <property type="entry name" value="GH43_LbAraf43-like"/>
    <property type="match status" value="1"/>
</dbReference>
<dbReference type="RefSeq" id="WP_085487484.1">
    <property type="nucleotide sequence ID" value="NZ_FXAY01000005.1"/>
</dbReference>
<keyword evidence="3" id="KW-0378">Hydrolase</keyword>
<evidence type="ECO:0000259" key="7">
    <source>
        <dbReference type="Pfam" id="PF07532"/>
    </source>
</evidence>
<dbReference type="Pfam" id="PF20578">
    <property type="entry name" value="aBig_2"/>
    <property type="match status" value="4"/>
</dbReference>
<feature type="transmembrane region" description="Helical" evidence="5">
    <location>
        <begin position="2138"/>
        <end position="2158"/>
    </location>
</feature>
<dbReference type="PANTHER" id="PTHR43817">
    <property type="entry name" value="GLYCOSYL HYDROLASE"/>
    <property type="match status" value="1"/>
</dbReference>
<dbReference type="InterPro" id="IPR006710">
    <property type="entry name" value="Glyco_hydro_43"/>
</dbReference>
<keyword evidence="5" id="KW-1133">Transmembrane helix</keyword>
<keyword evidence="4" id="KW-0326">Glycosidase</keyword>
<dbReference type="Pfam" id="PF04616">
    <property type="entry name" value="Glyco_hydro_43"/>
    <property type="match status" value="2"/>
</dbReference>
<dbReference type="GO" id="GO:0004553">
    <property type="term" value="F:hydrolase activity, hydrolyzing O-glycosyl compounds"/>
    <property type="evidence" value="ECO:0007669"/>
    <property type="project" value="InterPro"/>
</dbReference>
<evidence type="ECO:0000259" key="8">
    <source>
        <dbReference type="Pfam" id="PF20578"/>
    </source>
</evidence>
<sequence>MLKSRIAMLTVFAVAFSTLLAAPPAPAVAASIDDGLVAWYKLDETTGTSVADSSGNGRTAAVEGTAGWNAGHGFVFGGGASGSGNAVKLPNDLTAGLDSITVTFDAWVDPSLKGNHFLYNLGNLAVGPSNSGTGYLFTTSTPYRSGISAAAWGGEKVTSKGSDLAKGTWKRLSYTQTGTVGTLYENGTQVMQNTGVTVTPAQIGAGKTNRNYIGRSAYADDNSFKGLIGDFRIYNRALSTSEIGELTTQSATALATSDAAWAESSLGDVSAVTGNLSLPATGPAKSTITWASSNPAVVSASGTVTRTTSTEKVDLTATITAGAATVTRTIPVTVVATASPDGDAAQSALDAIVVHGLDDVRGNLTLPASSVSGVSVSWASNDAARIATDGVVSRPAHGDPAASVTLTATATKGEATLTRTFTATVPALPAKQEYESYLFSYFTGDSVAGEKIYFGASTGNDARNWLALNGGKPAITSTKSTTGLRDPFIVRSPEGDKFYMIATDLSIGGGTSWDASQRTGSKFIEVWESTDLVNWSEQRHVQVSPDTAGNTWAPEAFYDESLGAYVVFWASKIYAADDPNHTGSAPNVMMYATTRDFQTFTEAKVWQNTGVSRIDSTVIKEGDTYHRFTKDEAQSMGCLDVFEETSTDLLAVTTKTSTTGAWALQESCIGKNAGTGAVEGPTIVKANPGDVNGEGYYLFVDEFSGRKYIPLFSKKLGADADWTIPANYTLPNPAPRHGTVLPITAEEQKRVFDAMLPAVTEVKPVSLTTQVGTEAALPKTATVVFADGSQQDLPVTWEKTPAGYADTAQTITVKGEVTSVARAVTATIKVAAAQGDLRLHYDFSKTSGTTVPDSSPYGNDGVIKGTGAKVTGPELALPGGSSSSSGAYVQLPTGLFDGRDTLTISTWLRNDRASGNYAAMFFGSASNPPAQYWLLNPKNPSGLFKSVITNGSSPGSPWGTEAGISPTNAGQGIAGPATSNAWGLYTTVIEPNRITGYFNGKKIGSVATTRTVSQFGSNLVSYIGKSSYPDDLYKGGVRDVKVWTTALDDASISAEYYAWADDATVQAALEADAAALNPGSGAITTDRDLAARGGNGSTITWASTRPDTIATDGTVTRPTVDGDVPVTLTATLTLAGKTITREFPFTVLADTPQNNLAVAANGYDLAITRVSDDIVLRTSVGEVAVSWATSDAAAIAADGSVTRAPAEKPVTLTATFTLGELTATREFAVSVLAQDAGRIGSYIVDGDTNRTDVLHLAASSSPDAAEGDYTGLNKGRGILYPTLGATKFGPPVLLRAPDGTFRLVAIENGQGSRLYVYDAADLTSFTNERLVSFVPSIVSATAVSAVYDNGIGAYRVGYTAQGGARFEVTTSDFVTFSSPAGATELTPAAPDSSGDFPSGASGASSIGVTAAEYASVQKTYGRVVNTGVQSFGDVKIGEGETPALPETATVEYSSGDTSSMPVDWNAEQLAALKTAAPGTYTVDGTVTRPSFPDPLVERRADPDVTLGDDGKYYFTGSYPMTRADDPNGYDRIVLRSADTIQGLKNAPESTIWHENTDPALNRYIWAPELEKIGDDWYILFTAGRTSGFDIRPAMLKFTGDEFGGDAALDPANWTSLGYVKAAAGDGSAFTSFSLDMTHFEEAGKHYVVWAEKPAIGSTLRMAEIDPANPNQLISQSILLSAPTLAWEKNNGDSIDEGPAVIKKNGKIVIAFSAATVDDKYCVGVLTADAAADLMNPASWAKNPYPLLTTDDVPGQVGPGHNSFTVDEFGNPVIVYHSRTVNDSSNPGEATDAGLFDPRRHARAALVHWTATGLPVFAMAADEELAPENAAVKIRVVVGDDVDPEAPSVIATTAPGSPDGSAGWYRTAPVVSLTLGSDAPADLQYRIDGGEWTAYTAPVSLPEDGTRTLEYRASVGGSPVESSVGSLSLPVDRTAPGVSALASPSTAVGTVEQPVVVTLSASDATSGVAALEYRRNAGEWAAYGEPLSFDTVGSTLLEYRSVDVAGNTSAPGSLSVVVSGPDTPDASIALSASGVVAGDTVTVTGRGFGEGERVELTLFSDPVFLGAADADSDGRFTATVRIPLTTPAGEHTVRAAGSTSGALAEAKLTVQAVPAAPVTPAAPAAGDGGGLLSQTGSGALFAGIGALVLLIAGAAVFVLRRRRTQ</sequence>
<dbReference type="NCBIfam" id="NF047446">
    <property type="entry name" value="barrel_OmpL47"/>
    <property type="match status" value="1"/>
</dbReference>
<feature type="chain" id="PRO_5038814412" evidence="6">
    <location>
        <begin position="22"/>
        <end position="2164"/>
    </location>
</feature>
<evidence type="ECO:0000256" key="3">
    <source>
        <dbReference type="ARBA" id="ARBA00022801"/>
    </source>
</evidence>
<feature type="domain" description="Atrophied bacterial Ig" evidence="8">
    <location>
        <begin position="268"/>
        <end position="336"/>
    </location>
</feature>
<evidence type="ECO:0000256" key="1">
    <source>
        <dbReference type="ARBA" id="ARBA00009865"/>
    </source>
</evidence>
<keyword evidence="10" id="KW-1185">Reference proteome</keyword>
<feature type="domain" description="Bacterial Ig-like" evidence="7">
    <location>
        <begin position="1434"/>
        <end position="1486"/>
    </location>
</feature>
<feature type="domain" description="Bacterial Ig-like" evidence="7">
    <location>
        <begin position="763"/>
        <end position="818"/>
    </location>
</feature>
<dbReference type="EMBL" id="FXAY01000005">
    <property type="protein sequence ID" value="SMG45572.1"/>
    <property type="molecule type" value="Genomic_DNA"/>
</dbReference>
<comment type="similarity">
    <text evidence="1">Belongs to the glycosyl hydrolase 43 family.</text>
</comment>